<dbReference type="STRING" id="1796497.GCE9029_03617"/>
<gene>
    <name evidence="5" type="primary">sprT_1</name>
    <name evidence="5" type="ORF">GCE9029_03617</name>
</gene>
<dbReference type="Gene3D" id="2.40.10.10">
    <property type="entry name" value="Trypsin-like serine proteases"/>
    <property type="match status" value="1"/>
</dbReference>
<dbReference type="PROSITE" id="PS00134">
    <property type="entry name" value="TRYPSIN_HIS"/>
    <property type="match status" value="1"/>
</dbReference>
<dbReference type="InterPro" id="IPR051487">
    <property type="entry name" value="Ser/Thr_Proteases_Immune/Dev"/>
</dbReference>
<feature type="region of interest" description="Disordered" evidence="3">
    <location>
        <begin position="326"/>
        <end position="348"/>
    </location>
</feature>
<protein>
    <submittedName>
        <fullName evidence="5">Trypsin</fullName>
        <ecNumber evidence="5">3.4.21.4</ecNumber>
    </submittedName>
</protein>
<dbReference type="SUPFAM" id="SSF50494">
    <property type="entry name" value="Trypsin-like serine proteases"/>
    <property type="match status" value="1"/>
</dbReference>
<reference evidence="6" key="1">
    <citation type="submission" date="2016-02" db="EMBL/GenBank/DDBJ databases">
        <authorList>
            <person name="Rodrigo-Torres Lidia"/>
            <person name="Arahal R.David."/>
        </authorList>
    </citation>
    <scope>NUCLEOTIDE SEQUENCE [LARGE SCALE GENOMIC DNA]</scope>
    <source>
        <strain evidence="6">CECT 9029</strain>
    </source>
</reference>
<proteinExistence type="predicted"/>
<dbReference type="AlphaFoldDB" id="A0A128F9T2"/>
<dbReference type="PROSITE" id="PS00135">
    <property type="entry name" value="TRYPSIN_SER"/>
    <property type="match status" value="1"/>
</dbReference>
<feature type="domain" description="Peptidase S1" evidence="4">
    <location>
        <begin position="24"/>
        <end position="313"/>
    </location>
</feature>
<organism evidence="5 6">
    <name type="scientific">Grimontia celer</name>
    <dbReference type="NCBI Taxonomy" id="1796497"/>
    <lineage>
        <taxon>Bacteria</taxon>
        <taxon>Pseudomonadati</taxon>
        <taxon>Pseudomonadota</taxon>
        <taxon>Gammaproteobacteria</taxon>
        <taxon>Vibrionales</taxon>
        <taxon>Vibrionaceae</taxon>
        <taxon>Grimontia</taxon>
    </lineage>
</organism>
<dbReference type="CDD" id="cd00190">
    <property type="entry name" value="Tryp_SPc"/>
    <property type="match status" value="1"/>
</dbReference>
<keyword evidence="2" id="KW-0645">Protease</keyword>
<name>A0A128F9T2_9GAMM</name>
<evidence type="ECO:0000313" key="6">
    <source>
        <dbReference type="Proteomes" id="UP000071641"/>
    </source>
</evidence>
<dbReference type="InterPro" id="IPR043504">
    <property type="entry name" value="Peptidase_S1_PA_chymotrypsin"/>
</dbReference>
<dbReference type="OrthoDB" id="9813836at2"/>
<dbReference type="EMBL" id="FIZX01000002">
    <property type="protein sequence ID" value="CZF83066.1"/>
    <property type="molecule type" value="Genomic_DNA"/>
</dbReference>
<dbReference type="Pfam" id="PF00089">
    <property type="entry name" value="Trypsin"/>
    <property type="match status" value="1"/>
</dbReference>
<dbReference type="PANTHER" id="PTHR24256">
    <property type="entry name" value="TRYPTASE-RELATED"/>
    <property type="match status" value="1"/>
</dbReference>
<dbReference type="EC" id="3.4.21.4" evidence="5"/>
<dbReference type="InterPro" id="IPR009003">
    <property type="entry name" value="Peptidase_S1_PA"/>
</dbReference>
<dbReference type="SMART" id="SM00020">
    <property type="entry name" value="Tryp_SPc"/>
    <property type="match status" value="1"/>
</dbReference>
<sequence length="377" mass="41134">MSLALASLLHAQAFASQSNVSAYILNGSDTDIQDVPWQAYVESHALGYASSCGGSVIKDVDSGEARWVLTAAHCMDVNVADIYRTLPDSADDVFVSTGVADKGDAEFKRRAVQAKTVYIHKDWDKESNDMYSDIALIELHSPVSEPAKAIALASDSVQQDYDSSAENTKHSPNRSQLISGYGHVNPKVSKVIMLDRLQAVYTYAITDKQCQQEFNTFANRGAYIPNMLNDENAFICAGAKDMSINDPTQQIGAFQGDSGGPMVWENPSDNTKYLMGITSWGGNHLRSGYRCGLTSTVYTQVSTYKNWIEQCMIGNCQDANVIKSSTTQTLTPEKPDAVTPAKPSNPKASDGALGAVTLCTLLLLTFRRREKRIFHAD</sequence>
<dbReference type="GO" id="GO:0004252">
    <property type="term" value="F:serine-type endopeptidase activity"/>
    <property type="evidence" value="ECO:0007669"/>
    <property type="project" value="UniProtKB-EC"/>
</dbReference>
<evidence type="ECO:0000259" key="4">
    <source>
        <dbReference type="PROSITE" id="PS50240"/>
    </source>
</evidence>
<evidence type="ECO:0000256" key="3">
    <source>
        <dbReference type="SAM" id="MobiDB-lite"/>
    </source>
</evidence>
<dbReference type="GO" id="GO:0006508">
    <property type="term" value="P:proteolysis"/>
    <property type="evidence" value="ECO:0007669"/>
    <property type="project" value="UniProtKB-KW"/>
</dbReference>
<keyword evidence="1" id="KW-1015">Disulfide bond</keyword>
<dbReference type="RefSeq" id="WP_062665313.1">
    <property type="nucleotide sequence ID" value="NZ_FIZX01000002.1"/>
</dbReference>
<accession>A0A128F9T2</accession>
<dbReference type="Proteomes" id="UP000071641">
    <property type="component" value="Unassembled WGS sequence"/>
</dbReference>
<dbReference type="InterPro" id="IPR033116">
    <property type="entry name" value="TRYPSIN_SER"/>
</dbReference>
<evidence type="ECO:0000256" key="2">
    <source>
        <dbReference type="RuleBase" id="RU363034"/>
    </source>
</evidence>
<evidence type="ECO:0000313" key="5">
    <source>
        <dbReference type="EMBL" id="CZF83066.1"/>
    </source>
</evidence>
<dbReference type="PRINTS" id="PR00722">
    <property type="entry name" value="CHYMOTRYPSIN"/>
</dbReference>
<dbReference type="InterPro" id="IPR018114">
    <property type="entry name" value="TRYPSIN_HIS"/>
</dbReference>
<dbReference type="InterPro" id="IPR001314">
    <property type="entry name" value="Peptidase_S1A"/>
</dbReference>
<keyword evidence="2 5" id="KW-0378">Hydrolase</keyword>
<dbReference type="InterPro" id="IPR001254">
    <property type="entry name" value="Trypsin_dom"/>
</dbReference>
<dbReference type="PROSITE" id="PS50240">
    <property type="entry name" value="TRYPSIN_DOM"/>
    <property type="match status" value="1"/>
</dbReference>
<evidence type="ECO:0000256" key="1">
    <source>
        <dbReference type="ARBA" id="ARBA00023157"/>
    </source>
</evidence>
<keyword evidence="6" id="KW-1185">Reference proteome</keyword>
<keyword evidence="2" id="KW-0720">Serine protease</keyword>